<organism evidence="11 12">
    <name type="scientific">Aulographum hederae CBS 113979</name>
    <dbReference type="NCBI Taxonomy" id="1176131"/>
    <lineage>
        <taxon>Eukaryota</taxon>
        <taxon>Fungi</taxon>
        <taxon>Dikarya</taxon>
        <taxon>Ascomycota</taxon>
        <taxon>Pezizomycotina</taxon>
        <taxon>Dothideomycetes</taxon>
        <taxon>Pleosporomycetidae</taxon>
        <taxon>Aulographales</taxon>
        <taxon>Aulographaceae</taxon>
    </lineage>
</organism>
<feature type="compositionally biased region" description="Gly residues" evidence="8">
    <location>
        <begin position="578"/>
        <end position="590"/>
    </location>
</feature>
<dbReference type="Pfam" id="PF13450">
    <property type="entry name" value="NAD_binding_8"/>
    <property type="match status" value="1"/>
</dbReference>
<evidence type="ECO:0000256" key="9">
    <source>
        <dbReference type="SAM" id="SignalP"/>
    </source>
</evidence>
<keyword evidence="3" id="KW-0285">Flavoprotein</keyword>
<evidence type="ECO:0000256" key="8">
    <source>
        <dbReference type="SAM" id="MobiDB-lite"/>
    </source>
</evidence>
<comment type="cofactor">
    <cofactor evidence="1">
        <name>FAD</name>
        <dbReference type="ChEBI" id="CHEBI:57692"/>
    </cofactor>
</comment>
<dbReference type="OrthoDB" id="437369at2759"/>
<evidence type="ECO:0000256" key="7">
    <source>
        <dbReference type="ARBA" id="ARBA00023180"/>
    </source>
</evidence>
<evidence type="ECO:0000313" key="12">
    <source>
        <dbReference type="Proteomes" id="UP000800041"/>
    </source>
</evidence>
<keyword evidence="12" id="KW-1185">Reference proteome</keyword>
<proteinExistence type="inferred from homology"/>
<dbReference type="InterPro" id="IPR036188">
    <property type="entry name" value="FAD/NAD-bd_sf"/>
</dbReference>
<evidence type="ECO:0000256" key="5">
    <source>
        <dbReference type="ARBA" id="ARBA00022827"/>
    </source>
</evidence>
<evidence type="ECO:0000256" key="2">
    <source>
        <dbReference type="ARBA" id="ARBA00009967"/>
    </source>
</evidence>
<feature type="compositionally biased region" description="Basic and acidic residues" evidence="8">
    <location>
        <begin position="591"/>
        <end position="605"/>
    </location>
</feature>
<dbReference type="Pfam" id="PF07156">
    <property type="entry name" value="Prenylcys_lyase"/>
    <property type="match status" value="1"/>
</dbReference>
<dbReference type="InterPro" id="IPR017046">
    <property type="entry name" value="Prenylcysteine_Oxase1"/>
</dbReference>
<dbReference type="InterPro" id="IPR010795">
    <property type="entry name" value="Prenylcys_lyase"/>
</dbReference>
<dbReference type="GO" id="GO:0030327">
    <property type="term" value="P:prenylated protein catabolic process"/>
    <property type="evidence" value="ECO:0007669"/>
    <property type="project" value="TreeGrafter"/>
</dbReference>
<comment type="similarity">
    <text evidence="2">Belongs to the prenylcysteine oxidase family.</text>
</comment>
<evidence type="ECO:0000256" key="1">
    <source>
        <dbReference type="ARBA" id="ARBA00001974"/>
    </source>
</evidence>
<keyword evidence="5" id="KW-0274">FAD</keyword>
<evidence type="ECO:0000313" key="11">
    <source>
        <dbReference type="EMBL" id="KAF1984048.1"/>
    </source>
</evidence>
<feature type="region of interest" description="Disordered" evidence="8">
    <location>
        <begin position="477"/>
        <end position="510"/>
    </location>
</feature>
<dbReference type="Gene3D" id="3.50.50.60">
    <property type="entry name" value="FAD/NAD(P)-binding domain"/>
    <property type="match status" value="1"/>
</dbReference>
<evidence type="ECO:0000256" key="3">
    <source>
        <dbReference type="ARBA" id="ARBA00022630"/>
    </source>
</evidence>
<gene>
    <name evidence="11" type="ORF">K402DRAFT_465438</name>
</gene>
<evidence type="ECO:0000256" key="4">
    <source>
        <dbReference type="ARBA" id="ARBA00022729"/>
    </source>
</evidence>
<keyword evidence="4 9" id="KW-0732">Signal</keyword>
<evidence type="ECO:0000256" key="6">
    <source>
        <dbReference type="ARBA" id="ARBA00023002"/>
    </source>
</evidence>
<feature type="domain" description="Prenylcysteine lyase" evidence="10">
    <location>
        <begin position="172"/>
        <end position="577"/>
    </location>
</feature>
<evidence type="ECO:0000259" key="10">
    <source>
        <dbReference type="Pfam" id="PF07156"/>
    </source>
</evidence>
<feature type="chain" id="PRO_5026053849" evidence="9">
    <location>
        <begin position="22"/>
        <end position="605"/>
    </location>
</feature>
<dbReference type="EMBL" id="ML977170">
    <property type="protein sequence ID" value="KAF1984048.1"/>
    <property type="molecule type" value="Genomic_DNA"/>
</dbReference>
<sequence>MFLKPLLVPVALALHLSWVQAQQYPDHHDHQAILNSQNNQPEETTAAQSTKRVAIIGAGAAGSSAAYHLRQYANAAGIPMNISIFEKNGYIGGRSTTVWAYDDPDANEPVELGASIFVEVNHILMKAVEDFDLPIKGFFGGEKTGKSTRRSDDEAHAMGIWNGEEIVFKIKDSMSWTDYGKLFWRYGLAPLKARSLMKEVVGKFEKMYDEPVFPWKSLSNVVYQLGLSPAVTGVTGEEYLKEKGIGELFSREIIQASTRVNYAQNLNAIHGVETMVCMATDGAMAIAGGNWRIFTSMAHAATPHTSIHLNTTVLSITREADGTYTLTTTTSKPSSSSPSSSVLTTTTSIFDILILAAPLQFTNLTIHPSPRLHTPSAIPYVHLHVTLFTTPYLLSPLAFNLPPTTPVPQTLLTTLQPSESPGSGPAGVGEAGFFSISVLREVENRGTGGREYLYKIFSPHRVEDEFLSSILGRDISSESEVVDPATEEEETPEPEAQARHRRAKTGQTKSRKPISWLHRHAWHSYPYETPRTVFDEAQLDDDFWYTAGIEGFISTMETSALMGKNVARLVVDGWEAEGMGGSGGDGYGDGGRVEREKDKEAKTEL</sequence>
<dbReference type="SUPFAM" id="SSF51905">
    <property type="entry name" value="FAD/NAD(P)-binding domain"/>
    <property type="match status" value="1"/>
</dbReference>
<keyword evidence="6" id="KW-0560">Oxidoreductase</keyword>
<dbReference type="Proteomes" id="UP000800041">
    <property type="component" value="Unassembled WGS sequence"/>
</dbReference>
<dbReference type="GO" id="GO:0001735">
    <property type="term" value="F:prenylcysteine oxidase activity"/>
    <property type="evidence" value="ECO:0007669"/>
    <property type="project" value="InterPro"/>
</dbReference>
<feature type="compositionally biased region" description="Basic residues" evidence="8">
    <location>
        <begin position="499"/>
        <end position="510"/>
    </location>
</feature>
<reference evidence="11" key="1">
    <citation type="journal article" date="2020" name="Stud. Mycol.">
        <title>101 Dothideomycetes genomes: a test case for predicting lifestyles and emergence of pathogens.</title>
        <authorList>
            <person name="Haridas S."/>
            <person name="Albert R."/>
            <person name="Binder M."/>
            <person name="Bloem J."/>
            <person name="Labutti K."/>
            <person name="Salamov A."/>
            <person name="Andreopoulos B."/>
            <person name="Baker S."/>
            <person name="Barry K."/>
            <person name="Bills G."/>
            <person name="Bluhm B."/>
            <person name="Cannon C."/>
            <person name="Castanera R."/>
            <person name="Culley D."/>
            <person name="Daum C."/>
            <person name="Ezra D."/>
            <person name="Gonzalez J."/>
            <person name="Henrissat B."/>
            <person name="Kuo A."/>
            <person name="Liang C."/>
            <person name="Lipzen A."/>
            <person name="Lutzoni F."/>
            <person name="Magnuson J."/>
            <person name="Mondo S."/>
            <person name="Nolan M."/>
            <person name="Ohm R."/>
            <person name="Pangilinan J."/>
            <person name="Park H.-J."/>
            <person name="Ramirez L."/>
            <person name="Alfaro M."/>
            <person name="Sun H."/>
            <person name="Tritt A."/>
            <person name="Yoshinaga Y."/>
            <person name="Zwiers L.-H."/>
            <person name="Turgeon B."/>
            <person name="Goodwin S."/>
            <person name="Spatafora J."/>
            <person name="Crous P."/>
            <person name="Grigoriev I."/>
        </authorList>
    </citation>
    <scope>NUCLEOTIDE SEQUENCE</scope>
    <source>
        <strain evidence="11">CBS 113979</strain>
    </source>
</reference>
<feature type="signal peptide" evidence="9">
    <location>
        <begin position="1"/>
        <end position="21"/>
    </location>
</feature>
<name>A0A6G1GTH3_9PEZI</name>
<keyword evidence="7" id="KW-0325">Glycoprotein</keyword>
<dbReference type="PIRSF" id="PIRSF036292">
    <property type="entry name" value="Prenylcysteine_oxidase"/>
    <property type="match status" value="1"/>
</dbReference>
<feature type="region of interest" description="Disordered" evidence="8">
    <location>
        <begin position="578"/>
        <end position="605"/>
    </location>
</feature>
<accession>A0A6G1GTH3</accession>
<dbReference type="AlphaFoldDB" id="A0A6G1GTH3"/>
<dbReference type="PANTHER" id="PTHR15944:SF0">
    <property type="entry name" value="PRENYLCYSTEINE LYASE DOMAIN-CONTAINING PROTEIN"/>
    <property type="match status" value="1"/>
</dbReference>
<dbReference type="GO" id="GO:0030328">
    <property type="term" value="P:prenylcysteine catabolic process"/>
    <property type="evidence" value="ECO:0007669"/>
    <property type="project" value="InterPro"/>
</dbReference>
<dbReference type="PANTHER" id="PTHR15944">
    <property type="entry name" value="FARNESYLCYSTEINE LYASE"/>
    <property type="match status" value="1"/>
</dbReference>
<protein>
    <submittedName>
        <fullName evidence="11">Prenylcysteine oxidase</fullName>
    </submittedName>
</protein>